<accession>A0ABP8HKN0</accession>
<evidence type="ECO:0000313" key="2">
    <source>
        <dbReference type="Proteomes" id="UP001501671"/>
    </source>
</evidence>
<dbReference type="Proteomes" id="UP001501671">
    <property type="component" value="Unassembled WGS sequence"/>
</dbReference>
<dbReference type="Pfam" id="PF05045">
    <property type="entry name" value="RgpF"/>
    <property type="match status" value="1"/>
</dbReference>
<gene>
    <name evidence="1" type="ORF">GCM10023144_40580</name>
</gene>
<sequence length="375" mass="43553">MTRQQLIARLSRLIRVTSIHRLIVWILDRLQYWTFNHLKRGKLVKTGPRRSNKLALFAIFQPRGLSTFVVRELQYLISLGYDVAISIPHDLPPDQEKMLDSLCRFRIKRPNFGRDFGSFCDAILAIGFDAIAEYDRVLMVNDSIFFPIGATEQFTRELEEAVKRADVVGLCENSETARHIGSFFIEIATSVFCSPACRAYWTKYRRYNSRFHAIRKGECGLSKVLYRQAKNIRIIYSKERLTEQFLAAFSSDFQLPRIFHLLSDPFFGPLKRSLLSMEPDGEERSLVLIDELRKRLEASSIPHSVGLQLITMFDAPFLKRDVYYHEIFDLPQIRMALEGRVEPELVEAIILELRKKGSARNQTLWGELMIRLGLR</sequence>
<protein>
    <recommendedName>
        <fullName evidence="3">Rhamnan synthesis protein F</fullName>
    </recommendedName>
</protein>
<evidence type="ECO:0008006" key="3">
    <source>
        <dbReference type="Google" id="ProtNLM"/>
    </source>
</evidence>
<proteinExistence type="predicted"/>
<evidence type="ECO:0000313" key="1">
    <source>
        <dbReference type="EMBL" id="GAA4340646.1"/>
    </source>
</evidence>
<keyword evidence="2" id="KW-1185">Reference proteome</keyword>
<dbReference type="EMBL" id="BAABFO010000026">
    <property type="protein sequence ID" value="GAA4340646.1"/>
    <property type="molecule type" value="Genomic_DNA"/>
</dbReference>
<dbReference type="RefSeq" id="WP_345251727.1">
    <property type="nucleotide sequence ID" value="NZ_BAABFO010000026.1"/>
</dbReference>
<name>A0ABP8HKN0_9BURK</name>
<reference evidence="2" key="1">
    <citation type="journal article" date="2019" name="Int. J. Syst. Evol. Microbiol.">
        <title>The Global Catalogue of Microorganisms (GCM) 10K type strain sequencing project: providing services to taxonomists for standard genome sequencing and annotation.</title>
        <authorList>
            <consortium name="The Broad Institute Genomics Platform"/>
            <consortium name="The Broad Institute Genome Sequencing Center for Infectious Disease"/>
            <person name="Wu L."/>
            <person name="Ma J."/>
        </authorList>
    </citation>
    <scope>NUCLEOTIDE SEQUENCE [LARGE SCALE GENOMIC DNA]</scope>
    <source>
        <strain evidence="2">JCM 17666</strain>
    </source>
</reference>
<comment type="caution">
    <text evidence="1">The sequence shown here is derived from an EMBL/GenBank/DDBJ whole genome shotgun (WGS) entry which is preliminary data.</text>
</comment>
<dbReference type="InterPro" id="IPR007739">
    <property type="entry name" value="RgpF"/>
</dbReference>
<organism evidence="1 2">
    <name type="scientific">Pigmentiphaga soli</name>
    <dbReference type="NCBI Taxonomy" id="1007095"/>
    <lineage>
        <taxon>Bacteria</taxon>
        <taxon>Pseudomonadati</taxon>
        <taxon>Pseudomonadota</taxon>
        <taxon>Betaproteobacteria</taxon>
        <taxon>Burkholderiales</taxon>
        <taxon>Alcaligenaceae</taxon>
        <taxon>Pigmentiphaga</taxon>
    </lineage>
</organism>